<protein>
    <submittedName>
        <fullName evidence="2">Uncharacterized protein</fullName>
    </submittedName>
</protein>
<feature type="region of interest" description="Disordered" evidence="1">
    <location>
        <begin position="496"/>
        <end position="527"/>
    </location>
</feature>
<dbReference type="OrthoDB" id="6372047at2759"/>
<feature type="compositionally biased region" description="Basic and acidic residues" evidence="1">
    <location>
        <begin position="384"/>
        <end position="396"/>
    </location>
</feature>
<dbReference type="OMA" id="VCCAAPC"/>
<dbReference type="Proteomes" id="UP000198287">
    <property type="component" value="Unassembled WGS sequence"/>
</dbReference>
<dbReference type="PANTHER" id="PTHR41156:SF1">
    <property type="entry name" value="ZASP-LIKE MOTIF DOMAIN-CONTAINING PROTEIN"/>
    <property type="match status" value="1"/>
</dbReference>
<gene>
    <name evidence="2" type="ORF">Fcan01_13297</name>
</gene>
<feature type="region of interest" description="Disordered" evidence="1">
    <location>
        <begin position="462"/>
        <end position="483"/>
    </location>
</feature>
<feature type="compositionally biased region" description="Low complexity" evidence="1">
    <location>
        <begin position="407"/>
        <end position="416"/>
    </location>
</feature>
<feature type="compositionally biased region" description="Low complexity" evidence="1">
    <location>
        <begin position="291"/>
        <end position="321"/>
    </location>
</feature>
<dbReference type="PANTHER" id="PTHR41156">
    <property type="entry name" value="AGAP006184-PA"/>
    <property type="match status" value="1"/>
</dbReference>
<dbReference type="EMBL" id="LNIX01000007">
    <property type="protein sequence ID" value="OXA52062.1"/>
    <property type="molecule type" value="Genomic_DNA"/>
</dbReference>
<name>A0A226E2V3_FOLCA</name>
<evidence type="ECO:0000313" key="2">
    <source>
        <dbReference type="EMBL" id="OXA52062.1"/>
    </source>
</evidence>
<sequence>MTTVSRVSQVSHTNVAGTGEWDHRLNRLLEDLQDTVIPSDSKLGNANEYREFRMTQRTQVNDEPAQQVDEKWVEIGTTGGGTLSIPGNTSNGFGSGPGTTRFGGEKSVAFSDDFSRSSNSRFESSSSRRDPQIEFLAPANSTTVLRSGPSSPIGYSTSSTSPKVEKKEFYSKASYTTLIKGGPELVPVDSRMLDDFISSDYRPTPALQQASSSSTSETTKRSYMSESTGRRVRDEPPLSPPMYTSTPISRTSRETREYNRELITDRNRSVTPPPRPSEALKTPPMIRKILQSSQQQQQHASSSSSYQQHQHSSSSNRTTTTSASRPPPVGGVPLPIIQHRDRIPNYDETPDRPAARYYTSSTTTEHRTDRELSPVRTFPSSHPSRGDGEPPKRLDELLATFGDHSYSESSTTRYTSDGSGAHKSIPYGPGTHGVQPLRSVRIDDNVQQRQIDEDSELIHRKSGRSELDGTRNVAGPPVFFPPGQIFQKTEEEALMTTQEGGKGKMKAKREYKAKEKMKSKHSEKGGGGAVPVPVCLPVCCAAPCVIM</sequence>
<feature type="compositionally biased region" description="Low complexity" evidence="1">
    <location>
        <begin position="110"/>
        <end position="125"/>
    </location>
</feature>
<feature type="compositionally biased region" description="Basic and acidic residues" evidence="1">
    <location>
        <begin position="251"/>
        <end position="268"/>
    </location>
</feature>
<keyword evidence="3" id="KW-1185">Reference proteome</keyword>
<feature type="compositionally biased region" description="Basic and acidic residues" evidence="1">
    <location>
        <begin position="508"/>
        <end position="524"/>
    </location>
</feature>
<feature type="compositionally biased region" description="Low complexity" evidence="1">
    <location>
        <begin position="147"/>
        <end position="162"/>
    </location>
</feature>
<evidence type="ECO:0000256" key="1">
    <source>
        <dbReference type="SAM" id="MobiDB-lite"/>
    </source>
</evidence>
<feature type="region of interest" description="Disordered" evidence="1">
    <location>
        <begin position="202"/>
        <end position="429"/>
    </location>
</feature>
<feature type="compositionally biased region" description="Basic and acidic residues" evidence="1">
    <location>
        <begin position="338"/>
        <end position="354"/>
    </location>
</feature>
<comment type="caution">
    <text evidence="2">The sequence shown here is derived from an EMBL/GenBank/DDBJ whole genome shotgun (WGS) entry which is preliminary data.</text>
</comment>
<organism evidence="2 3">
    <name type="scientific">Folsomia candida</name>
    <name type="common">Springtail</name>
    <dbReference type="NCBI Taxonomy" id="158441"/>
    <lineage>
        <taxon>Eukaryota</taxon>
        <taxon>Metazoa</taxon>
        <taxon>Ecdysozoa</taxon>
        <taxon>Arthropoda</taxon>
        <taxon>Hexapoda</taxon>
        <taxon>Collembola</taxon>
        <taxon>Entomobryomorpha</taxon>
        <taxon>Isotomoidea</taxon>
        <taxon>Isotomidae</taxon>
        <taxon>Proisotominae</taxon>
        <taxon>Folsomia</taxon>
    </lineage>
</organism>
<feature type="region of interest" description="Disordered" evidence="1">
    <location>
        <begin position="78"/>
        <end position="166"/>
    </location>
</feature>
<evidence type="ECO:0000313" key="3">
    <source>
        <dbReference type="Proteomes" id="UP000198287"/>
    </source>
</evidence>
<accession>A0A226E2V3</accession>
<dbReference type="AlphaFoldDB" id="A0A226E2V3"/>
<proteinExistence type="predicted"/>
<feature type="compositionally biased region" description="Basic and acidic residues" evidence="1">
    <location>
        <begin position="364"/>
        <end position="373"/>
    </location>
</feature>
<reference evidence="2 3" key="1">
    <citation type="submission" date="2015-12" db="EMBL/GenBank/DDBJ databases">
        <title>The genome of Folsomia candida.</title>
        <authorList>
            <person name="Faddeeva A."/>
            <person name="Derks M.F."/>
            <person name="Anvar Y."/>
            <person name="Smit S."/>
            <person name="Van Straalen N."/>
            <person name="Roelofs D."/>
        </authorList>
    </citation>
    <scope>NUCLEOTIDE SEQUENCE [LARGE SCALE GENOMIC DNA]</scope>
    <source>
        <strain evidence="2 3">VU population</strain>
        <tissue evidence="2">Whole body</tissue>
    </source>
</reference>